<organism evidence="2 3">
    <name type="scientific">Tersicoccus phoenicis</name>
    <dbReference type="NCBI Taxonomy" id="554083"/>
    <lineage>
        <taxon>Bacteria</taxon>
        <taxon>Bacillati</taxon>
        <taxon>Actinomycetota</taxon>
        <taxon>Actinomycetes</taxon>
        <taxon>Micrococcales</taxon>
        <taxon>Micrococcaceae</taxon>
        <taxon>Tersicoccus</taxon>
    </lineage>
</organism>
<gene>
    <name evidence="2" type="ORF">BKD30_05775</name>
</gene>
<dbReference type="GO" id="GO:0016491">
    <property type="term" value="F:oxidoreductase activity"/>
    <property type="evidence" value="ECO:0007669"/>
    <property type="project" value="InterPro"/>
</dbReference>
<evidence type="ECO:0000313" key="3">
    <source>
        <dbReference type="Proteomes" id="UP000187085"/>
    </source>
</evidence>
<protein>
    <submittedName>
        <fullName evidence="2">Malonic semialdehyde reductase</fullName>
    </submittedName>
</protein>
<feature type="domain" description="Nitroreductase" evidence="1">
    <location>
        <begin position="24"/>
        <end position="184"/>
    </location>
</feature>
<evidence type="ECO:0000313" key="2">
    <source>
        <dbReference type="EMBL" id="OMH25411.1"/>
    </source>
</evidence>
<dbReference type="RefSeq" id="WP_076703107.1">
    <property type="nucleotide sequence ID" value="NZ_MRDE01000026.1"/>
</dbReference>
<dbReference type="PANTHER" id="PTHR43543">
    <property type="entry name" value="MALONIC SEMIALDEHYDE REDUCTASE RUTE-RELATED"/>
    <property type="match status" value="1"/>
</dbReference>
<comment type="caution">
    <text evidence="2">The sequence shown here is derived from an EMBL/GenBank/DDBJ whole genome shotgun (WGS) entry which is preliminary data.</text>
</comment>
<dbReference type="PANTHER" id="PTHR43543:SF1">
    <property type="entry name" value="MALONIC SEMIALDEHYDE REDUCTASE RUTE-RELATED"/>
    <property type="match status" value="1"/>
</dbReference>
<dbReference type="Gene3D" id="3.40.109.10">
    <property type="entry name" value="NADH Oxidase"/>
    <property type="match status" value="1"/>
</dbReference>
<dbReference type="InterPro" id="IPR000415">
    <property type="entry name" value="Nitroreductase-like"/>
</dbReference>
<dbReference type="AlphaFoldDB" id="A0A1R1LCZ6"/>
<proteinExistence type="predicted"/>
<name>A0A1R1LCZ6_9MICC</name>
<reference evidence="2 3" key="1">
    <citation type="submission" date="2016-12" db="EMBL/GenBank/DDBJ databases">
        <title>Draft genome of Tersicoccus phoenicis 1P05MA.</title>
        <authorList>
            <person name="Nakajima Y."/>
            <person name="Yoshizawa S."/>
            <person name="Nakamura K."/>
            <person name="Ogura Y."/>
            <person name="Hayashi T."/>
            <person name="Kogure K."/>
        </authorList>
    </citation>
    <scope>NUCLEOTIDE SEQUENCE [LARGE SCALE GENOMIC DNA]</scope>
    <source>
        <strain evidence="2 3">1p05MA</strain>
    </source>
</reference>
<dbReference type="NCBIfam" id="NF003768">
    <property type="entry name" value="PRK05365.1"/>
    <property type="match status" value="1"/>
</dbReference>
<evidence type="ECO:0000259" key="1">
    <source>
        <dbReference type="Pfam" id="PF00881"/>
    </source>
</evidence>
<sequence length="206" mass="22379">MTAQIAETVLDEAAADLLFRAGRTANSFTDEDVTDEQLRAIWDLTRMGPTAFNSQPLRITWLRKGAARERLLAHMSRGNQEKTAAAPVVAVLSFDNHWHRRFDEFMPGMAERTAPMAENFAANEALSHQIANNNANMQAGYFILAVRAIGLDAGPMSGFDAAGLDADFFADGSQKSFAVVNLGHAGDGAWGPAKPRYSFEDATTTL</sequence>
<dbReference type="STRING" id="554083.BKD30_05775"/>
<dbReference type="Proteomes" id="UP000187085">
    <property type="component" value="Unassembled WGS sequence"/>
</dbReference>
<dbReference type="SUPFAM" id="SSF55469">
    <property type="entry name" value="FMN-dependent nitroreductase-like"/>
    <property type="match status" value="1"/>
</dbReference>
<dbReference type="Pfam" id="PF00881">
    <property type="entry name" value="Nitroreductase"/>
    <property type="match status" value="1"/>
</dbReference>
<keyword evidence="3" id="KW-1185">Reference proteome</keyword>
<accession>A0A1R1LCZ6</accession>
<dbReference type="InterPro" id="IPR050461">
    <property type="entry name" value="Nitroreductase_HadB/RutE"/>
</dbReference>
<dbReference type="OrthoDB" id="9784375at2"/>
<dbReference type="InterPro" id="IPR029479">
    <property type="entry name" value="Nitroreductase"/>
</dbReference>
<dbReference type="EMBL" id="MRDE01000026">
    <property type="protein sequence ID" value="OMH25411.1"/>
    <property type="molecule type" value="Genomic_DNA"/>
</dbReference>